<dbReference type="SUPFAM" id="SSF50199">
    <property type="entry name" value="Staphylococcal nuclease"/>
    <property type="match status" value="1"/>
</dbReference>
<dbReference type="EMBL" id="FNSL01000001">
    <property type="protein sequence ID" value="SEB39017.1"/>
    <property type="molecule type" value="Genomic_DNA"/>
</dbReference>
<dbReference type="InterPro" id="IPR035437">
    <property type="entry name" value="SNase_OB-fold_sf"/>
</dbReference>
<proteinExistence type="predicted"/>
<feature type="domain" description="TNase-like" evidence="2">
    <location>
        <begin position="94"/>
        <end position="186"/>
    </location>
</feature>
<dbReference type="InterPro" id="IPR016071">
    <property type="entry name" value="Staphylococal_nuclease_OB-fold"/>
</dbReference>
<gene>
    <name evidence="3" type="ORF">SAMN05216452_0764</name>
</gene>
<dbReference type="Proteomes" id="UP000199064">
    <property type="component" value="Unassembled WGS sequence"/>
</dbReference>
<dbReference type="AlphaFoldDB" id="A0A1H4IYJ0"/>
<evidence type="ECO:0000256" key="1">
    <source>
        <dbReference type="SAM" id="MobiDB-lite"/>
    </source>
</evidence>
<evidence type="ECO:0000313" key="3">
    <source>
        <dbReference type="EMBL" id="SEB39017.1"/>
    </source>
</evidence>
<dbReference type="Pfam" id="PF00565">
    <property type="entry name" value="SNase"/>
    <property type="match status" value="1"/>
</dbReference>
<feature type="compositionally biased region" description="Polar residues" evidence="1">
    <location>
        <begin position="1"/>
        <end position="17"/>
    </location>
</feature>
<keyword evidence="4" id="KW-1185">Reference proteome</keyword>
<reference evidence="4" key="1">
    <citation type="submission" date="2016-10" db="EMBL/GenBank/DDBJ databases">
        <authorList>
            <person name="Varghese N."/>
            <person name="Submissions S."/>
        </authorList>
    </citation>
    <scope>NUCLEOTIDE SEQUENCE [LARGE SCALE GENOMIC DNA]</scope>
    <source>
        <strain evidence="4">ES.061</strain>
    </source>
</reference>
<dbReference type="Gene3D" id="2.40.50.90">
    <property type="match status" value="1"/>
</dbReference>
<feature type="region of interest" description="Disordered" evidence="1">
    <location>
        <begin position="1"/>
        <end position="29"/>
    </location>
</feature>
<accession>A0A1H4IYJ0</accession>
<evidence type="ECO:0000259" key="2">
    <source>
        <dbReference type="PROSITE" id="PS50830"/>
    </source>
</evidence>
<evidence type="ECO:0000313" key="4">
    <source>
        <dbReference type="Proteomes" id="UP000199064"/>
    </source>
</evidence>
<organism evidence="3 4">
    <name type="scientific">Nitratireductor aquibiodomus</name>
    <dbReference type="NCBI Taxonomy" id="204799"/>
    <lineage>
        <taxon>Bacteria</taxon>
        <taxon>Pseudomonadati</taxon>
        <taxon>Pseudomonadota</taxon>
        <taxon>Alphaproteobacteria</taxon>
        <taxon>Hyphomicrobiales</taxon>
        <taxon>Phyllobacteriaceae</taxon>
        <taxon>Nitratireductor</taxon>
    </lineage>
</organism>
<protein>
    <submittedName>
        <fullName evidence="3">Nuclease homologue</fullName>
    </submittedName>
</protein>
<dbReference type="PROSITE" id="PS50830">
    <property type="entry name" value="TNASE_3"/>
    <property type="match status" value="1"/>
</dbReference>
<sequence>MARIYNFSSRSGGSNSPWRKGSERTGRRKGWPVRPFQVLKEGFGLITLALVTGWAAAHYSVIPTDRISNLLTDSRSESHPFVVRYFPVCASGKRLNCIVDGDTLYIDGEKIRMTGFNTPELFSPQCAQEAQLARRAQRRFQQMVNAGPFEVRRTSLRDRDVYGRKLRSLYRNGKPLGDQLIAEGLAHRWRGFKESWCS</sequence>
<name>A0A1H4IYJ0_9HYPH</name>
<dbReference type="RefSeq" id="WP_090326802.1">
    <property type="nucleotide sequence ID" value="NZ_FNSL01000001.1"/>
</dbReference>